<dbReference type="InterPro" id="IPR000390">
    <property type="entry name" value="Small_drug/metabolite_transptr"/>
</dbReference>
<keyword evidence="5 7" id="KW-0472">Membrane</keyword>
<evidence type="ECO:0000313" key="9">
    <source>
        <dbReference type="Proteomes" id="UP001526147"/>
    </source>
</evidence>
<evidence type="ECO:0000256" key="1">
    <source>
        <dbReference type="ARBA" id="ARBA00004651"/>
    </source>
</evidence>
<feature type="transmembrane region" description="Helical" evidence="7">
    <location>
        <begin position="58"/>
        <end position="77"/>
    </location>
</feature>
<name>A0ABT3DIB2_9BACI</name>
<organism evidence="8 9">
    <name type="scientific">Metabacillus halosaccharovorans</name>
    <dbReference type="NCBI Taxonomy" id="930124"/>
    <lineage>
        <taxon>Bacteria</taxon>
        <taxon>Bacillati</taxon>
        <taxon>Bacillota</taxon>
        <taxon>Bacilli</taxon>
        <taxon>Bacillales</taxon>
        <taxon>Bacillaceae</taxon>
        <taxon>Metabacillus</taxon>
    </lineage>
</organism>
<dbReference type="InterPro" id="IPR045324">
    <property type="entry name" value="Small_multidrug_res"/>
</dbReference>
<dbReference type="RefSeq" id="WP_264143338.1">
    <property type="nucleotide sequence ID" value="NZ_JAOYEY010000043.1"/>
</dbReference>
<evidence type="ECO:0000256" key="3">
    <source>
        <dbReference type="ARBA" id="ARBA00022692"/>
    </source>
</evidence>
<evidence type="ECO:0000256" key="5">
    <source>
        <dbReference type="ARBA" id="ARBA00023136"/>
    </source>
</evidence>
<keyword evidence="2" id="KW-1003">Cell membrane</keyword>
<keyword evidence="4 7" id="KW-1133">Transmembrane helix</keyword>
<accession>A0ABT3DIB2</accession>
<keyword evidence="9" id="KW-1185">Reference proteome</keyword>
<evidence type="ECO:0000256" key="6">
    <source>
        <dbReference type="RuleBase" id="RU003942"/>
    </source>
</evidence>
<dbReference type="PANTHER" id="PTHR30561">
    <property type="entry name" value="SMR FAMILY PROTON-DEPENDENT DRUG EFFLUX TRANSPORTER SUGE"/>
    <property type="match status" value="1"/>
</dbReference>
<dbReference type="Gene3D" id="1.10.3730.20">
    <property type="match status" value="1"/>
</dbReference>
<evidence type="ECO:0000313" key="8">
    <source>
        <dbReference type="EMBL" id="MCV9886799.1"/>
    </source>
</evidence>
<evidence type="ECO:0000256" key="4">
    <source>
        <dbReference type="ARBA" id="ARBA00022989"/>
    </source>
</evidence>
<gene>
    <name evidence="8" type="ORF">OIH86_14265</name>
</gene>
<comment type="subcellular location">
    <subcellularLocation>
        <location evidence="1 6">Cell membrane</location>
        <topology evidence="1 6">Multi-pass membrane protein</topology>
    </subcellularLocation>
</comment>
<comment type="caution">
    <text evidence="8">The sequence shown here is derived from an EMBL/GenBank/DDBJ whole genome shotgun (WGS) entry which is preliminary data.</text>
</comment>
<dbReference type="EMBL" id="JAOYEY010000043">
    <property type="protein sequence ID" value="MCV9886799.1"/>
    <property type="molecule type" value="Genomic_DNA"/>
</dbReference>
<protein>
    <submittedName>
        <fullName evidence="8">Multidrug efflux SMR transporter</fullName>
    </submittedName>
</protein>
<feature type="transmembrane region" description="Helical" evidence="7">
    <location>
        <begin position="28"/>
        <end position="46"/>
    </location>
</feature>
<dbReference type="PANTHER" id="PTHR30561:SF7">
    <property type="entry name" value="GUANIDINIUM EFFLUX SYSTEM SUBUNIT GDNC-RELATED"/>
    <property type="match status" value="1"/>
</dbReference>
<sequence>MNKYWILVYISTFFEVSWVTGLKHATTGLEWTGTVICIFVSFYLLITATKKLPISTVYAVFTGLGAAGTVIVELVLFSSEVNWLKLILCAVLITGVVGLKMVTTEPGQPVKGEN</sequence>
<dbReference type="InterPro" id="IPR037185">
    <property type="entry name" value="EmrE-like"/>
</dbReference>
<keyword evidence="3 6" id="KW-0812">Transmembrane</keyword>
<dbReference type="SUPFAM" id="SSF103481">
    <property type="entry name" value="Multidrug resistance efflux transporter EmrE"/>
    <property type="match status" value="1"/>
</dbReference>
<feature type="transmembrane region" description="Helical" evidence="7">
    <location>
        <begin position="83"/>
        <end position="102"/>
    </location>
</feature>
<comment type="similarity">
    <text evidence="6">Belongs to the drug/metabolite transporter (DMT) superfamily. Small multidrug resistance (SMR) (TC 2.A.7.1) family.</text>
</comment>
<proteinExistence type="inferred from homology"/>
<evidence type="ECO:0000256" key="2">
    <source>
        <dbReference type="ARBA" id="ARBA00022475"/>
    </source>
</evidence>
<evidence type="ECO:0000256" key="7">
    <source>
        <dbReference type="SAM" id="Phobius"/>
    </source>
</evidence>
<dbReference type="Proteomes" id="UP001526147">
    <property type="component" value="Unassembled WGS sequence"/>
</dbReference>
<dbReference type="Pfam" id="PF00893">
    <property type="entry name" value="Multi_Drug_Res"/>
    <property type="match status" value="1"/>
</dbReference>
<reference evidence="8 9" key="1">
    <citation type="submission" date="2022-10" db="EMBL/GenBank/DDBJ databases">
        <title>Draft genome assembly of moderately radiation resistant bacterium Metabacillus halosaccharovorans.</title>
        <authorList>
            <person name="Pal S."/>
            <person name="Gopinathan A."/>
        </authorList>
    </citation>
    <scope>NUCLEOTIDE SEQUENCE [LARGE SCALE GENOMIC DNA]</scope>
    <source>
        <strain evidence="8 9">VITHBRA001</strain>
    </source>
</reference>